<dbReference type="Proteomes" id="UP000028828">
    <property type="component" value="Unassembled WGS sequence"/>
</dbReference>
<feature type="non-terminal residue" evidence="1">
    <location>
        <position position="29"/>
    </location>
</feature>
<proteinExistence type="predicted"/>
<comment type="caution">
    <text evidence="1">The sequence shown here is derived from an EMBL/GenBank/DDBJ whole genome shotgun (WGS) entry which is preliminary data.</text>
</comment>
<protein>
    <submittedName>
        <fullName evidence="1">HEAT repeat-containing protein</fullName>
    </submittedName>
</protein>
<dbReference type="AlphaFoldDB" id="A0A086KYI3"/>
<accession>A0A086KYI3</accession>
<organism evidence="1 2">
    <name type="scientific">Toxoplasma gondii p89</name>
    <dbReference type="NCBI Taxonomy" id="943119"/>
    <lineage>
        <taxon>Eukaryota</taxon>
        <taxon>Sar</taxon>
        <taxon>Alveolata</taxon>
        <taxon>Apicomplexa</taxon>
        <taxon>Conoidasida</taxon>
        <taxon>Coccidia</taxon>
        <taxon>Eucoccidiorida</taxon>
        <taxon>Eimeriorina</taxon>
        <taxon>Sarcocystidae</taxon>
        <taxon>Toxoplasma</taxon>
    </lineage>
</organism>
<name>A0A086KYI3_TOXGO</name>
<dbReference type="VEuPathDB" id="ToxoDB:TGP89_315670A"/>
<reference evidence="1 2" key="1">
    <citation type="submission" date="2014-03" db="EMBL/GenBank/DDBJ databases">
        <authorList>
            <person name="Sibley D."/>
            <person name="Venepally P."/>
            <person name="Karamycheva S."/>
            <person name="Hadjithomas M."/>
            <person name="Khan A."/>
            <person name="Brunk B."/>
            <person name="Roos D."/>
            <person name="Caler E."/>
            <person name="Lorenzi H."/>
        </authorList>
    </citation>
    <scope>NUCLEOTIDE SEQUENCE [LARGE SCALE GENOMIC DNA]</scope>
    <source>
        <strain evidence="2">p89</strain>
    </source>
</reference>
<sequence length="29" mass="3201">MAEHLSFLEEELVGLPDTPAAFKPSQSQQ</sequence>
<evidence type="ECO:0000313" key="2">
    <source>
        <dbReference type="Proteomes" id="UP000028828"/>
    </source>
</evidence>
<evidence type="ECO:0000313" key="1">
    <source>
        <dbReference type="EMBL" id="KFG49451.1"/>
    </source>
</evidence>
<gene>
    <name evidence="1" type="ORF">TGP89_315670A</name>
</gene>
<dbReference type="EMBL" id="AEYI02000436">
    <property type="protein sequence ID" value="KFG49451.1"/>
    <property type="molecule type" value="Genomic_DNA"/>
</dbReference>